<evidence type="ECO:0000256" key="1">
    <source>
        <dbReference type="SAM" id="MobiDB-lite"/>
    </source>
</evidence>
<feature type="compositionally biased region" description="Basic and acidic residues" evidence="1">
    <location>
        <begin position="85"/>
        <end position="103"/>
    </location>
</feature>
<gene>
    <name evidence="2" type="ORF">ALAG00032_LOCUS12252</name>
</gene>
<sequence length="288" mass="32896">MTPPIVWSYNRKDDEKKDEMMIDYHQFSTRTMWEPSPPRKMRRRSLSQVSSKSSCATSEERALNQRYNSIDSSSGATILVKSRSHTRDEESYNSQLREDKKDDFIEDDNSSITKDYSPPKIGVSPPQAMRGSRPSPVPAVIGQYDFTWIESPNAHGEPNIRDSPRQNLFHGKSLLRSPPADHKLDTPFKAPRGGLTLANIREERNSQEELQHQRISICQTPTNMDFSTTESIQTLKKNSSHDTKPVDPHMALFGALWPDSPLTSHPTSHRTRRPIPTDPSSHNKHRRL</sequence>
<feature type="region of interest" description="Disordered" evidence="1">
    <location>
        <begin position="172"/>
        <end position="192"/>
    </location>
</feature>
<feature type="region of interest" description="Disordered" evidence="1">
    <location>
        <begin position="27"/>
        <end position="135"/>
    </location>
</feature>
<feature type="compositionally biased region" description="Polar residues" evidence="1">
    <location>
        <begin position="65"/>
        <end position="76"/>
    </location>
</feature>
<dbReference type="AlphaFoldDB" id="A0A7S3NNA0"/>
<accession>A0A7S3NNA0</accession>
<evidence type="ECO:0000313" key="2">
    <source>
        <dbReference type="EMBL" id="CAE0371470.1"/>
    </source>
</evidence>
<proteinExistence type="predicted"/>
<protein>
    <submittedName>
        <fullName evidence="2">Uncharacterized protein</fullName>
    </submittedName>
</protein>
<dbReference type="EMBL" id="HBIJ01018601">
    <property type="protein sequence ID" value="CAE0371470.1"/>
    <property type="molecule type" value="Transcribed_RNA"/>
</dbReference>
<feature type="region of interest" description="Disordered" evidence="1">
    <location>
        <begin position="257"/>
        <end position="288"/>
    </location>
</feature>
<organism evidence="2">
    <name type="scientific">Aureoumbra lagunensis</name>
    <dbReference type="NCBI Taxonomy" id="44058"/>
    <lineage>
        <taxon>Eukaryota</taxon>
        <taxon>Sar</taxon>
        <taxon>Stramenopiles</taxon>
        <taxon>Ochrophyta</taxon>
        <taxon>Pelagophyceae</taxon>
        <taxon>Pelagomonadales</taxon>
        <taxon>Aureoumbra</taxon>
    </lineage>
</organism>
<reference evidence="2" key="1">
    <citation type="submission" date="2021-01" db="EMBL/GenBank/DDBJ databases">
        <authorList>
            <person name="Corre E."/>
            <person name="Pelletier E."/>
            <person name="Niang G."/>
            <person name="Scheremetjew M."/>
            <person name="Finn R."/>
            <person name="Kale V."/>
            <person name="Holt S."/>
            <person name="Cochrane G."/>
            <person name="Meng A."/>
            <person name="Brown T."/>
            <person name="Cohen L."/>
        </authorList>
    </citation>
    <scope>NUCLEOTIDE SEQUENCE</scope>
    <source>
        <strain evidence="2">CCMP1510</strain>
    </source>
</reference>
<name>A0A7S3NNA0_9STRA</name>